<gene>
    <name evidence="2" type="ORF">OQ497_01670</name>
</gene>
<feature type="domain" description="MOSC" evidence="1">
    <location>
        <begin position="116"/>
        <end position="265"/>
    </location>
</feature>
<dbReference type="EMBL" id="JAPIUZ010000001">
    <property type="protein sequence ID" value="MCX2562678.1"/>
    <property type="molecule type" value="Genomic_DNA"/>
</dbReference>
<dbReference type="Pfam" id="PF03476">
    <property type="entry name" value="MOSC_N"/>
    <property type="match status" value="1"/>
</dbReference>
<reference evidence="2 3" key="1">
    <citation type="submission" date="2022-11" db="EMBL/GenBank/DDBJ databases">
        <title>Genome sequencing of Acetobacter type strain.</title>
        <authorList>
            <person name="Heo J."/>
            <person name="Lee D."/>
            <person name="Han B.-H."/>
            <person name="Hong S.-B."/>
            <person name="Kwon S.-W."/>
        </authorList>
    </citation>
    <scope>NUCLEOTIDE SEQUENCE [LARGE SCALE GENOMIC DNA]</scope>
    <source>
        <strain evidence="2 3">KACC 21253</strain>
    </source>
</reference>
<sequence>MTLQVTTLSIYPVKALRGLDCSSVSIRFWGAEGDRRWVITQPDGTFITQRTVPALARVQAHPTATGLVLTYEGSAPCTVTCPASDTPVKTVRVWKDLINARDAGDLAADWLTRHTQTACRLMYMHNPDQARIRTIEQNPVPVSFADGYPLLIATEASLDDLNARLKQPVPMTRFRPNIVIAGAEPWAEDCWRRLRIGTAILRISKPCARCIVTTTDQEHGDIPDKKEPLRTLAKFHRTAEGIMFAQNAIVEQEGHMTVGDIADVLEEGPSNLLP</sequence>
<evidence type="ECO:0000313" key="3">
    <source>
        <dbReference type="Proteomes" id="UP001301152"/>
    </source>
</evidence>
<name>A0ABT3QBL3_9PROT</name>
<dbReference type="Gene3D" id="2.40.33.20">
    <property type="entry name" value="PK beta-barrel domain-like"/>
    <property type="match status" value="1"/>
</dbReference>
<dbReference type="InterPro" id="IPR005303">
    <property type="entry name" value="MOCOS_middle"/>
</dbReference>
<dbReference type="PROSITE" id="PS51340">
    <property type="entry name" value="MOSC"/>
    <property type="match status" value="1"/>
</dbReference>
<dbReference type="PANTHER" id="PTHR14237">
    <property type="entry name" value="MOLYBDOPTERIN COFACTOR SULFURASE MOSC"/>
    <property type="match status" value="1"/>
</dbReference>
<dbReference type="SUPFAM" id="SSF50800">
    <property type="entry name" value="PK beta-barrel domain-like"/>
    <property type="match status" value="1"/>
</dbReference>
<dbReference type="InterPro" id="IPR005302">
    <property type="entry name" value="MoCF_Sase_C"/>
</dbReference>
<dbReference type="Proteomes" id="UP001301152">
    <property type="component" value="Unassembled WGS sequence"/>
</dbReference>
<dbReference type="PANTHER" id="PTHR14237:SF19">
    <property type="entry name" value="MITOCHONDRIAL AMIDOXIME REDUCING COMPONENT 1"/>
    <property type="match status" value="1"/>
</dbReference>
<keyword evidence="3" id="KW-1185">Reference proteome</keyword>
<organism evidence="2 3">
    <name type="scientific">Acetobacter thailandicus</name>
    <dbReference type="NCBI Taxonomy" id="1502842"/>
    <lineage>
        <taxon>Bacteria</taxon>
        <taxon>Pseudomonadati</taxon>
        <taxon>Pseudomonadota</taxon>
        <taxon>Alphaproteobacteria</taxon>
        <taxon>Acetobacterales</taxon>
        <taxon>Acetobacteraceae</taxon>
        <taxon>Acetobacter</taxon>
    </lineage>
</organism>
<dbReference type="InterPro" id="IPR011037">
    <property type="entry name" value="Pyrv_Knase-like_insert_dom_sf"/>
</dbReference>
<dbReference type="RefSeq" id="WP_173559455.1">
    <property type="nucleotide sequence ID" value="NZ_JAPIUZ010000001.1"/>
</dbReference>
<evidence type="ECO:0000259" key="1">
    <source>
        <dbReference type="PROSITE" id="PS51340"/>
    </source>
</evidence>
<comment type="caution">
    <text evidence="2">The sequence shown here is derived from an EMBL/GenBank/DDBJ whole genome shotgun (WGS) entry which is preliminary data.</text>
</comment>
<proteinExistence type="predicted"/>
<dbReference type="Pfam" id="PF03473">
    <property type="entry name" value="MOSC"/>
    <property type="match status" value="1"/>
</dbReference>
<evidence type="ECO:0000313" key="2">
    <source>
        <dbReference type="EMBL" id="MCX2562678.1"/>
    </source>
</evidence>
<dbReference type="SUPFAM" id="SSF141673">
    <property type="entry name" value="MOSC N-terminal domain-like"/>
    <property type="match status" value="1"/>
</dbReference>
<protein>
    <submittedName>
        <fullName evidence="2">MOSC domain-containing protein</fullName>
    </submittedName>
</protein>
<accession>A0ABT3QBL3</accession>